<gene>
    <name evidence="20" type="ORF">HOLleu_27872</name>
</gene>
<dbReference type="FunFam" id="3.40.50.620:FF:000045">
    <property type="entry name" value="Glutamate--tRNA ligase, mitochondrial"/>
    <property type="match status" value="1"/>
</dbReference>
<dbReference type="PRINTS" id="PR00987">
    <property type="entry name" value="TRNASYNTHGLU"/>
</dbReference>
<dbReference type="InterPro" id="IPR045462">
    <property type="entry name" value="aa-tRNA-synth_I_cd-bd"/>
</dbReference>
<dbReference type="EC" id="6.1.1.24" evidence="10"/>
<dbReference type="GO" id="GO:0008270">
    <property type="term" value="F:zinc ion binding"/>
    <property type="evidence" value="ECO:0007669"/>
    <property type="project" value="InterPro"/>
</dbReference>
<evidence type="ECO:0000256" key="14">
    <source>
        <dbReference type="ARBA" id="ARBA00047366"/>
    </source>
</evidence>
<evidence type="ECO:0000313" key="21">
    <source>
        <dbReference type="Proteomes" id="UP001152320"/>
    </source>
</evidence>
<comment type="subcellular location">
    <subcellularLocation>
        <location evidence="1">Mitochondrion</location>
    </subcellularLocation>
</comment>
<evidence type="ECO:0000256" key="9">
    <source>
        <dbReference type="ARBA" id="ARBA00030865"/>
    </source>
</evidence>
<evidence type="ECO:0000256" key="4">
    <source>
        <dbReference type="ARBA" id="ARBA00022598"/>
    </source>
</evidence>
<dbReference type="InterPro" id="IPR020058">
    <property type="entry name" value="Glu/Gln-tRNA-synth_Ib_cat-dom"/>
</dbReference>
<evidence type="ECO:0000256" key="15">
    <source>
        <dbReference type="ARBA" id="ARBA00047479"/>
    </source>
</evidence>
<dbReference type="Pfam" id="PF00749">
    <property type="entry name" value="tRNA-synt_1c"/>
    <property type="match status" value="1"/>
</dbReference>
<dbReference type="EC" id="6.1.1.17" evidence="3"/>
<dbReference type="PANTHER" id="PTHR43311">
    <property type="entry name" value="GLUTAMATE--TRNA LIGASE"/>
    <property type="match status" value="1"/>
</dbReference>
<evidence type="ECO:0000256" key="17">
    <source>
        <dbReference type="RuleBase" id="RU363037"/>
    </source>
</evidence>
<dbReference type="GO" id="GO:0005739">
    <property type="term" value="C:mitochondrion"/>
    <property type="evidence" value="ECO:0007669"/>
    <property type="project" value="UniProtKB-SubCell"/>
</dbReference>
<evidence type="ECO:0000256" key="1">
    <source>
        <dbReference type="ARBA" id="ARBA00004173"/>
    </source>
</evidence>
<dbReference type="InterPro" id="IPR020751">
    <property type="entry name" value="aa-tRNA-synth_I_codon-bd_sub2"/>
</dbReference>
<dbReference type="PROSITE" id="PS00178">
    <property type="entry name" value="AA_TRNA_LIGASE_I"/>
    <property type="match status" value="1"/>
</dbReference>
<dbReference type="Pfam" id="PF19269">
    <property type="entry name" value="Anticodon_2"/>
    <property type="match status" value="1"/>
</dbReference>
<evidence type="ECO:0000313" key="20">
    <source>
        <dbReference type="EMBL" id="KAJ8031214.1"/>
    </source>
</evidence>
<dbReference type="AlphaFoldDB" id="A0A9Q1H2M8"/>
<dbReference type="SUPFAM" id="SSF48163">
    <property type="entry name" value="An anticodon-binding domain of class I aminoacyl-tRNA synthetases"/>
    <property type="match status" value="1"/>
</dbReference>
<feature type="domain" description="Aminoacyl-tRNA synthetase class I anticodon-binding" evidence="19">
    <location>
        <begin position="390"/>
        <end position="519"/>
    </location>
</feature>
<evidence type="ECO:0000256" key="3">
    <source>
        <dbReference type="ARBA" id="ARBA00012835"/>
    </source>
</evidence>
<dbReference type="InterPro" id="IPR008925">
    <property type="entry name" value="aa_tRNA-synth_I_cd-bd_sf"/>
</dbReference>
<dbReference type="SUPFAM" id="SSF52374">
    <property type="entry name" value="Nucleotidylyl transferase"/>
    <property type="match status" value="1"/>
</dbReference>
<evidence type="ECO:0000256" key="5">
    <source>
        <dbReference type="ARBA" id="ARBA00022741"/>
    </source>
</evidence>
<evidence type="ECO:0000256" key="16">
    <source>
        <dbReference type="ARBA" id="ARBA00047689"/>
    </source>
</evidence>
<protein>
    <recommendedName>
        <fullName evidence="11">Nondiscriminating glutamyl-tRNA synthetase EARS2, mitochondrial</fullName>
        <ecNumber evidence="3">6.1.1.17</ecNumber>
        <ecNumber evidence="10">6.1.1.24</ecNumber>
    </recommendedName>
    <alternativeName>
        <fullName evidence="13">Glutamate--tRNA(Gln) ligase EARS2, mitochondrial</fullName>
    </alternativeName>
    <alternativeName>
        <fullName evidence="9">Glutamyl-tRNA synthetase</fullName>
    </alternativeName>
    <alternativeName>
        <fullName evidence="12">Mitochondrial glutamyl-tRNA synthetase</fullName>
    </alternativeName>
</protein>
<keyword evidence="4 17" id="KW-0436">Ligase</keyword>
<comment type="catalytic activity">
    <reaction evidence="16">
        <text>tRNA(Gln) + L-glutamate + ATP = L-glutamyl-tRNA(Gln) + AMP + diphosphate</text>
        <dbReference type="Rhea" id="RHEA:64612"/>
        <dbReference type="Rhea" id="RHEA-COMP:9662"/>
        <dbReference type="Rhea" id="RHEA-COMP:9684"/>
        <dbReference type="ChEBI" id="CHEBI:29985"/>
        <dbReference type="ChEBI" id="CHEBI:30616"/>
        <dbReference type="ChEBI" id="CHEBI:33019"/>
        <dbReference type="ChEBI" id="CHEBI:78442"/>
        <dbReference type="ChEBI" id="CHEBI:78520"/>
        <dbReference type="ChEBI" id="CHEBI:456215"/>
    </reaction>
    <physiologicalReaction direction="left-to-right" evidence="16">
        <dbReference type="Rhea" id="RHEA:64613"/>
    </physiologicalReaction>
</comment>
<evidence type="ECO:0000256" key="6">
    <source>
        <dbReference type="ARBA" id="ARBA00022840"/>
    </source>
</evidence>
<evidence type="ECO:0000256" key="8">
    <source>
        <dbReference type="ARBA" id="ARBA00023146"/>
    </source>
</evidence>
<comment type="catalytic activity">
    <reaction evidence="14">
        <text>tRNA(Glu) + L-glutamate + ATP = L-glutamyl-tRNA(Glu) + AMP + diphosphate</text>
        <dbReference type="Rhea" id="RHEA:23540"/>
        <dbReference type="Rhea" id="RHEA-COMP:9663"/>
        <dbReference type="Rhea" id="RHEA-COMP:9680"/>
        <dbReference type="ChEBI" id="CHEBI:29985"/>
        <dbReference type="ChEBI" id="CHEBI:30616"/>
        <dbReference type="ChEBI" id="CHEBI:33019"/>
        <dbReference type="ChEBI" id="CHEBI:78442"/>
        <dbReference type="ChEBI" id="CHEBI:78520"/>
        <dbReference type="ChEBI" id="CHEBI:456215"/>
        <dbReference type="EC" id="6.1.1.17"/>
    </reaction>
    <physiologicalReaction direction="left-to-right" evidence="14">
        <dbReference type="Rhea" id="RHEA:23541"/>
    </physiologicalReaction>
</comment>
<dbReference type="InterPro" id="IPR014729">
    <property type="entry name" value="Rossmann-like_a/b/a_fold"/>
</dbReference>
<dbReference type="CDD" id="cd00808">
    <property type="entry name" value="GluRS_core"/>
    <property type="match status" value="1"/>
</dbReference>
<evidence type="ECO:0000256" key="12">
    <source>
        <dbReference type="ARBA" id="ARBA00044251"/>
    </source>
</evidence>
<accession>A0A9Q1H2M8</accession>
<keyword evidence="21" id="KW-1185">Reference proteome</keyword>
<dbReference type="PANTHER" id="PTHR43311:SF2">
    <property type="entry name" value="GLUTAMATE--TRNA LIGASE, MITOCHONDRIAL-RELATED"/>
    <property type="match status" value="1"/>
</dbReference>
<dbReference type="InterPro" id="IPR049940">
    <property type="entry name" value="GluQ/Sye"/>
</dbReference>
<keyword evidence="7 17" id="KW-0648">Protein biosynthesis</keyword>
<dbReference type="Gene3D" id="3.40.50.620">
    <property type="entry name" value="HUPs"/>
    <property type="match status" value="1"/>
</dbReference>
<evidence type="ECO:0000256" key="7">
    <source>
        <dbReference type="ARBA" id="ARBA00022917"/>
    </source>
</evidence>
<dbReference type="Proteomes" id="UP001152320">
    <property type="component" value="Chromosome 13"/>
</dbReference>
<keyword evidence="5 17" id="KW-0547">Nucleotide-binding</keyword>
<dbReference type="OrthoDB" id="428822at2759"/>
<organism evidence="20 21">
    <name type="scientific">Holothuria leucospilota</name>
    <name type="common">Black long sea cucumber</name>
    <name type="synonym">Mertensiothuria leucospilota</name>
    <dbReference type="NCBI Taxonomy" id="206669"/>
    <lineage>
        <taxon>Eukaryota</taxon>
        <taxon>Metazoa</taxon>
        <taxon>Echinodermata</taxon>
        <taxon>Eleutherozoa</taxon>
        <taxon>Echinozoa</taxon>
        <taxon>Holothuroidea</taxon>
        <taxon>Aspidochirotacea</taxon>
        <taxon>Aspidochirotida</taxon>
        <taxon>Holothuriidae</taxon>
        <taxon>Holothuria</taxon>
    </lineage>
</organism>
<dbReference type="InterPro" id="IPR004527">
    <property type="entry name" value="Glu-tRNA-ligase_bac/mito"/>
</dbReference>
<dbReference type="HAMAP" id="MF_00022">
    <property type="entry name" value="Glu_tRNA_synth_type1"/>
    <property type="match status" value="1"/>
</dbReference>
<evidence type="ECO:0000256" key="11">
    <source>
        <dbReference type="ARBA" id="ARBA00044142"/>
    </source>
</evidence>
<reference evidence="20" key="1">
    <citation type="submission" date="2021-10" db="EMBL/GenBank/DDBJ databases">
        <title>Tropical sea cucumber genome reveals ecological adaptation and Cuvierian tubules defense mechanism.</title>
        <authorList>
            <person name="Chen T."/>
        </authorList>
    </citation>
    <scope>NUCLEOTIDE SEQUENCE</scope>
    <source>
        <strain evidence="20">Nanhai2018</strain>
        <tissue evidence="20">Muscle</tissue>
    </source>
</reference>
<dbReference type="EMBL" id="JAIZAY010000013">
    <property type="protein sequence ID" value="KAJ8031214.1"/>
    <property type="molecule type" value="Genomic_DNA"/>
</dbReference>
<keyword evidence="6 17" id="KW-0067">ATP-binding</keyword>
<sequence>MVIMLWKERRSFLALLKFFSGSRCNIIHRLYSQQEGKVRVRFAPSPTGYLHLGGLRTALYNYLFAKSNNGDFILRIEDTDQTRLVPDSLQNLEEMLEWTGLSPDEGPSAGGNYAPYKQSERLEVYQENVKTLLENGSCYKCFCAPQRLELLRKNAIRNKETPRYDNKCRTLSETQVKENLNDGVPFVIRFKMKSRAKPFNDLIVGKTLYDVGSIEGDPVMMKRDGFPTYHFANVVDDHLMKITHVLRGQEWQMSTNKHLLLYEAFGWNPPKFAHLPLVLNKDGRTKLSKRFGNNTYVSHFQESGIYPEALLNFLTFCGSGFEDNHEILTLPEMVDKFSIDKVLNHSAVLDLELLPGVNQAHLIRRFQDQDLQEKLITELKVAVENQYEIKFSDRDFLYRILDLRKYHISNIKELITSEYSYLWVKPDVEPEKIRAITPYAETTIKCVIGYLATIENKSLLSEDLKKDLKETYQQVSGVSWPAFMKVIRMCLSATMEGPSVADMITMLGPSEVLQRMRRAQEILEEG</sequence>
<comment type="caution">
    <text evidence="20">The sequence shown here is derived from an EMBL/GenBank/DDBJ whole genome shotgun (WGS) entry which is preliminary data.</text>
</comment>
<dbReference type="NCBIfam" id="TIGR00464">
    <property type="entry name" value="gltX_bact"/>
    <property type="match status" value="1"/>
</dbReference>
<proteinExistence type="inferred from homology"/>
<dbReference type="InterPro" id="IPR001412">
    <property type="entry name" value="aa-tRNA-synth_I_CS"/>
</dbReference>
<dbReference type="InterPro" id="IPR033910">
    <property type="entry name" value="GluRS_core"/>
</dbReference>
<evidence type="ECO:0000259" key="19">
    <source>
        <dbReference type="Pfam" id="PF19269"/>
    </source>
</evidence>
<evidence type="ECO:0000256" key="2">
    <source>
        <dbReference type="ARBA" id="ARBA00007894"/>
    </source>
</evidence>
<evidence type="ECO:0000259" key="18">
    <source>
        <dbReference type="Pfam" id="PF00749"/>
    </source>
</evidence>
<dbReference type="GO" id="GO:0000049">
    <property type="term" value="F:tRNA binding"/>
    <property type="evidence" value="ECO:0007669"/>
    <property type="project" value="InterPro"/>
</dbReference>
<dbReference type="InterPro" id="IPR000924">
    <property type="entry name" value="Glu/Gln-tRNA-synth"/>
</dbReference>
<dbReference type="GO" id="GO:0004818">
    <property type="term" value="F:glutamate-tRNA ligase activity"/>
    <property type="evidence" value="ECO:0007669"/>
    <property type="project" value="UniProtKB-EC"/>
</dbReference>
<name>A0A9Q1H2M8_HOLLE</name>
<comment type="catalytic activity">
    <reaction evidence="15">
        <text>tRNA(Glx) + L-glutamate + ATP = L-glutamyl-tRNA(Glx) + AMP + diphosphate</text>
        <dbReference type="Rhea" id="RHEA:18397"/>
        <dbReference type="Rhea" id="RHEA-COMP:9713"/>
        <dbReference type="Rhea" id="RHEA-COMP:9716"/>
        <dbReference type="ChEBI" id="CHEBI:29985"/>
        <dbReference type="ChEBI" id="CHEBI:30616"/>
        <dbReference type="ChEBI" id="CHEBI:33019"/>
        <dbReference type="ChEBI" id="CHEBI:78442"/>
        <dbReference type="ChEBI" id="CHEBI:78520"/>
        <dbReference type="ChEBI" id="CHEBI:456215"/>
        <dbReference type="EC" id="6.1.1.24"/>
    </reaction>
    <physiologicalReaction direction="left-to-right" evidence="15">
        <dbReference type="Rhea" id="RHEA:18398"/>
    </physiologicalReaction>
</comment>
<dbReference type="GO" id="GO:0005524">
    <property type="term" value="F:ATP binding"/>
    <property type="evidence" value="ECO:0007669"/>
    <property type="project" value="UniProtKB-KW"/>
</dbReference>
<feature type="domain" description="Glutamyl/glutaminyl-tRNA synthetase class Ib catalytic" evidence="18">
    <location>
        <begin position="37"/>
        <end position="352"/>
    </location>
</feature>
<comment type="similarity">
    <text evidence="2">Belongs to the class-I aminoacyl-tRNA synthetase family. Glutamate--tRNA ligase type 1 subfamily.</text>
</comment>
<evidence type="ECO:0000256" key="13">
    <source>
        <dbReference type="ARBA" id="ARBA00044313"/>
    </source>
</evidence>
<dbReference type="GO" id="GO:0006424">
    <property type="term" value="P:glutamyl-tRNA aminoacylation"/>
    <property type="evidence" value="ECO:0007669"/>
    <property type="project" value="InterPro"/>
</dbReference>
<dbReference type="GO" id="GO:0050561">
    <property type="term" value="F:glutamate-tRNA(Gln) ligase activity"/>
    <property type="evidence" value="ECO:0007669"/>
    <property type="project" value="UniProtKB-EC"/>
</dbReference>
<evidence type="ECO:0000256" key="10">
    <source>
        <dbReference type="ARBA" id="ARBA00044054"/>
    </source>
</evidence>
<dbReference type="Gene3D" id="1.10.10.350">
    <property type="match status" value="1"/>
</dbReference>
<keyword evidence="8 17" id="KW-0030">Aminoacyl-tRNA synthetase</keyword>